<dbReference type="InterPro" id="IPR048052">
    <property type="entry name" value="FM1-like"/>
</dbReference>
<accession>A0ABU5MQ02</accession>
<evidence type="ECO:0000256" key="2">
    <source>
        <dbReference type="ARBA" id="ARBA00022525"/>
    </source>
</evidence>
<proteinExistence type="predicted"/>
<sequence length="581" mass="61330">MNKITKQCVAAVASLAMAGTLCVAGAVVAGSSAWAETPAACDASKAPWDQTNQKCVGSIEIDKYKDELNSQDKQAKQTGVAGAKFRVTPVNKINGTDINLKQYDDWLKVAAKVSALNANPSSLSDGDLGTAVQNPAPAAGETDKTLFTTGSNGKVTISNLPIGLYKVEEVAAAENYSNDVAPFFMTVPEITRAEKATNNSYKYEVKVEPKNAYIKDNVTKTADTTKTVGSGDEITYTIKAKLNKTKATNGKDLTKDDLLDFAIYDDVQTAAYQNVSDAIINKVKINGEQNDMTKGNDEDYVVSSEVGTGTNGIENGRTRYKVTFKDKGLKAIAAKANTLNTKPVEIDVTVKFTLAKDLSSFIAKGLKNESGFIPGHGKGIEPKPTPGGSETTKFVKFQIKKVNGTDGKSPLSGAKFAIFANKDQADACVKANDRTNCTGATANFVNAENGTGTDGIATGAAANSAFEVKVTNAQQPFYVVETVAPKGFVLSPKVEQVVARNTADPAGGSTDGGHYDADKATFTYTFKDLPNGGPDGGDNWFKLPKTGAAGVIIFALIGLGLVGSGMFVFLKNRKKEEEQAA</sequence>
<dbReference type="Pfam" id="PF17802">
    <property type="entry name" value="SpaA"/>
    <property type="match status" value="1"/>
</dbReference>
<evidence type="ECO:0000259" key="7">
    <source>
        <dbReference type="Pfam" id="PF00746"/>
    </source>
</evidence>
<keyword evidence="3 6" id="KW-0732">Signal</keyword>
<keyword evidence="2" id="KW-0964">Secreted</keyword>
<evidence type="ECO:0000256" key="5">
    <source>
        <dbReference type="SAM" id="Phobius"/>
    </source>
</evidence>
<evidence type="ECO:0000256" key="6">
    <source>
        <dbReference type="SAM" id="SignalP"/>
    </source>
</evidence>
<dbReference type="Pfam" id="PF00746">
    <property type="entry name" value="Gram_pos_anchor"/>
    <property type="match status" value="1"/>
</dbReference>
<dbReference type="Gene3D" id="2.60.40.740">
    <property type="match status" value="1"/>
</dbReference>
<name>A0ABU5MQ02_9BIFI</name>
<keyword evidence="4" id="KW-0572">Peptidoglycan-anchor</keyword>
<feature type="domain" description="Gram-positive cocci surface proteins LPxTG" evidence="7">
    <location>
        <begin position="542"/>
        <end position="577"/>
    </location>
</feature>
<dbReference type="Proteomes" id="UP000257886">
    <property type="component" value="Unassembled WGS sequence"/>
</dbReference>
<organism evidence="9 10">
    <name type="scientific">Gardnerella piotii</name>
    <dbReference type="NCBI Taxonomy" id="2792977"/>
    <lineage>
        <taxon>Bacteria</taxon>
        <taxon>Bacillati</taxon>
        <taxon>Actinomycetota</taxon>
        <taxon>Actinomycetes</taxon>
        <taxon>Bifidobacteriales</taxon>
        <taxon>Bifidobacteriaceae</taxon>
        <taxon>Gardnerella</taxon>
    </lineage>
</organism>
<dbReference type="Gene3D" id="2.60.40.10">
    <property type="entry name" value="Immunoglobulins"/>
    <property type="match status" value="2"/>
</dbReference>
<dbReference type="InterPro" id="IPR013783">
    <property type="entry name" value="Ig-like_fold"/>
</dbReference>
<protein>
    <submittedName>
        <fullName evidence="9">SpaH/EbpB family LPXTG-anchored major pilin</fullName>
    </submittedName>
</protein>
<feature type="domain" description="SpaA-like prealbumin fold" evidence="8">
    <location>
        <begin position="78"/>
        <end position="191"/>
    </location>
</feature>
<feature type="chain" id="PRO_5045332784" evidence="6">
    <location>
        <begin position="36"/>
        <end position="581"/>
    </location>
</feature>
<evidence type="ECO:0000259" key="8">
    <source>
        <dbReference type="Pfam" id="PF17802"/>
    </source>
</evidence>
<keyword evidence="5" id="KW-0812">Transmembrane</keyword>
<gene>
    <name evidence="9" type="ORF">CG393_002155</name>
</gene>
<feature type="transmembrane region" description="Helical" evidence="5">
    <location>
        <begin position="548"/>
        <end position="570"/>
    </location>
</feature>
<dbReference type="NCBIfam" id="NF033902">
    <property type="entry name" value="iso_D2_wall_anc"/>
    <property type="match status" value="1"/>
</dbReference>
<evidence type="ECO:0000256" key="3">
    <source>
        <dbReference type="ARBA" id="ARBA00022729"/>
    </source>
</evidence>
<evidence type="ECO:0000313" key="9">
    <source>
        <dbReference type="EMBL" id="MDZ7544488.1"/>
    </source>
</evidence>
<evidence type="ECO:0000256" key="4">
    <source>
        <dbReference type="ARBA" id="ARBA00023088"/>
    </source>
</evidence>
<reference evidence="9 10" key="1">
    <citation type="journal article" date="2021" name="Microb. Ecol.">
        <title>A Generalist Lifestyle Allows Rare Gardnerella spp. to Persist at Low Levels in the Vaginal Microbiome.</title>
        <authorList>
            <person name="Khan S."/>
            <person name="Vancuren S.J."/>
            <person name="Hill J.E."/>
        </authorList>
    </citation>
    <scope>NUCLEOTIDE SEQUENCE [LARGE SCALE GENOMIC DNA]</scope>
    <source>
        <strain evidence="9 10">GH020</strain>
    </source>
</reference>
<dbReference type="InterPro" id="IPR019931">
    <property type="entry name" value="LPXTG_anchor"/>
</dbReference>
<keyword evidence="5" id="KW-0472">Membrane</keyword>
<comment type="caution">
    <text evidence="9">The sequence shown here is derived from an EMBL/GenBank/DDBJ whole genome shotgun (WGS) entry which is preliminary data.</text>
</comment>
<keyword evidence="5" id="KW-1133">Transmembrane helix</keyword>
<dbReference type="NCBIfam" id="TIGR01167">
    <property type="entry name" value="LPXTG_anchor"/>
    <property type="match status" value="1"/>
</dbReference>
<keyword evidence="1" id="KW-0134">Cell wall</keyword>
<dbReference type="InterPro" id="IPR041033">
    <property type="entry name" value="SpaA_PFL_dom_1"/>
</dbReference>
<evidence type="ECO:0000256" key="1">
    <source>
        <dbReference type="ARBA" id="ARBA00022512"/>
    </source>
</evidence>
<dbReference type="EMBL" id="NNRR02000001">
    <property type="protein sequence ID" value="MDZ7544488.1"/>
    <property type="molecule type" value="Genomic_DNA"/>
</dbReference>
<evidence type="ECO:0000313" key="10">
    <source>
        <dbReference type="Proteomes" id="UP000257886"/>
    </source>
</evidence>
<keyword evidence="10" id="KW-1185">Reference proteome</keyword>
<feature type="signal peptide" evidence="6">
    <location>
        <begin position="1"/>
        <end position="35"/>
    </location>
</feature>